<evidence type="ECO:0000259" key="7">
    <source>
        <dbReference type="Pfam" id="PF00535"/>
    </source>
</evidence>
<evidence type="ECO:0000256" key="2">
    <source>
        <dbReference type="ARBA" id="ARBA00022676"/>
    </source>
</evidence>
<keyword evidence="3" id="KW-0808">Transferase</keyword>
<dbReference type="PANTHER" id="PTHR48090:SF1">
    <property type="entry name" value="PROPHAGE BACTOPRENOL GLUCOSYL TRANSFERASE HOMOLOG"/>
    <property type="match status" value="1"/>
</dbReference>
<feature type="domain" description="Glycosyltransferase 2-like" evidence="7">
    <location>
        <begin position="3"/>
        <end position="56"/>
    </location>
</feature>
<dbReference type="PANTHER" id="PTHR48090">
    <property type="entry name" value="UNDECAPRENYL-PHOSPHATE 4-DEOXY-4-FORMAMIDO-L-ARABINOSE TRANSFERASE-RELATED"/>
    <property type="match status" value="1"/>
</dbReference>
<proteinExistence type="predicted"/>
<evidence type="ECO:0000256" key="3">
    <source>
        <dbReference type="ARBA" id="ARBA00022679"/>
    </source>
</evidence>
<reference evidence="8" key="1">
    <citation type="journal article" date="2013" name="Environ. Microbiol.">
        <title>Seasonally variable intestinal metagenomes of the red palm weevil (Rhynchophorus ferrugineus).</title>
        <authorList>
            <person name="Jia S."/>
            <person name="Zhang X."/>
            <person name="Zhang G."/>
            <person name="Yin A."/>
            <person name="Zhang S."/>
            <person name="Li F."/>
            <person name="Wang L."/>
            <person name="Zhao D."/>
            <person name="Yun Q."/>
            <person name="Tala"/>
            <person name="Wang J."/>
            <person name="Sun G."/>
            <person name="Baabdullah M."/>
            <person name="Yu X."/>
            <person name="Hu S."/>
            <person name="Al-Mssallem I.S."/>
            <person name="Yu J."/>
        </authorList>
    </citation>
    <scope>NUCLEOTIDE SEQUENCE</scope>
</reference>
<name>A0A060BY74_9FIRM</name>
<dbReference type="GO" id="GO:0005886">
    <property type="term" value="C:plasma membrane"/>
    <property type="evidence" value="ECO:0007669"/>
    <property type="project" value="TreeGrafter"/>
</dbReference>
<evidence type="ECO:0000256" key="5">
    <source>
        <dbReference type="ARBA" id="ARBA00022989"/>
    </source>
</evidence>
<dbReference type="SUPFAM" id="SSF53448">
    <property type="entry name" value="Nucleotide-diphospho-sugar transferases"/>
    <property type="match status" value="1"/>
</dbReference>
<evidence type="ECO:0000256" key="1">
    <source>
        <dbReference type="ARBA" id="ARBA00004141"/>
    </source>
</evidence>
<dbReference type="Pfam" id="PF00535">
    <property type="entry name" value="Glycos_transf_2"/>
    <property type="match status" value="1"/>
</dbReference>
<keyword evidence="5" id="KW-1133">Transmembrane helix</keyword>
<sequence>MNMNYEIIFVDDGSRDSTPLLLSRLTQQDDHVRAFILARNFGHQLAITCGMDHAAGGRGHYHGW</sequence>
<keyword evidence="4" id="KW-0812">Transmembrane</keyword>
<keyword evidence="6" id="KW-0472">Membrane</keyword>
<dbReference type="Gene3D" id="3.90.550.10">
    <property type="entry name" value="Spore Coat Polysaccharide Biosynthesis Protein SpsA, Chain A"/>
    <property type="match status" value="1"/>
</dbReference>
<dbReference type="InterPro" id="IPR050256">
    <property type="entry name" value="Glycosyltransferase_2"/>
</dbReference>
<evidence type="ECO:0000256" key="6">
    <source>
        <dbReference type="ARBA" id="ARBA00023136"/>
    </source>
</evidence>
<accession>A0A060BY74</accession>
<protein>
    <submittedName>
        <fullName evidence="8">CAZy families GT2 protein</fullName>
    </submittedName>
</protein>
<dbReference type="AlphaFoldDB" id="A0A060BY74"/>
<dbReference type="InterPro" id="IPR029044">
    <property type="entry name" value="Nucleotide-diphossugar_trans"/>
</dbReference>
<evidence type="ECO:0000313" key="8">
    <source>
        <dbReference type="EMBL" id="AIA85760.1"/>
    </source>
</evidence>
<dbReference type="GO" id="GO:0016757">
    <property type="term" value="F:glycosyltransferase activity"/>
    <property type="evidence" value="ECO:0007669"/>
    <property type="project" value="UniProtKB-KW"/>
</dbReference>
<dbReference type="InterPro" id="IPR001173">
    <property type="entry name" value="Glyco_trans_2-like"/>
</dbReference>
<dbReference type="EMBL" id="KF118498">
    <property type="protein sequence ID" value="AIA85760.1"/>
    <property type="molecule type" value="Genomic_DNA"/>
</dbReference>
<keyword evidence="2" id="KW-0328">Glycosyltransferase</keyword>
<comment type="subcellular location">
    <subcellularLocation>
        <location evidence="1">Membrane</location>
        <topology evidence="1">Multi-pass membrane protein</topology>
    </subcellularLocation>
</comment>
<organism evidence="8">
    <name type="scientific">uncultured Acidaminococcus sp</name>
    <dbReference type="NCBI Taxonomy" id="352152"/>
    <lineage>
        <taxon>Bacteria</taxon>
        <taxon>Bacillati</taxon>
        <taxon>Bacillota</taxon>
        <taxon>Negativicutes</taxon>
        <taxon>Acidaminococcales</taxon>
        <taxon>Acidaminococcaceae</taxon>
        <taxon>Acidaminococcus</taxon>
        <taxon>environmental samples</taxon>
    </lineage>
</organism>
<evidence type="ECO:0000256" key="4">
    <source>
        <dbReference type="ARBA" id="ARBA00022692"/>
    </source>
</evidence>